<organism evidence="1 2">
    <name type="scientific">Ligilactobacillus ruminis</name>
    <dbReference type="NCBI Taxonomy" id="1623"/>
    <lineage>
        <taxon>Bacteria</taxon>
        <taxon>Bacillati</taxon>
        <taxon>Bacillota</taxon>
        <taxon>Bacilli</taxon>
        <taxon>Lactobacillales</taxon>
        <taxon>Lactobacillaceae</taxon>
        <taxon>Ligilactobacillus</taxon>
    </lineage>
</organism>
<evidence type="ECO:0000313" key="2">
    <source>
        <dbReference type="Proteomes" id="UP001222683"/>
    </source>
</evidence>
<dbReference type="RefSeq" id="WP_273744870.1">
    <property type="nucleotide sequence ID" value="NZ_CP117692.1"/>
</dbReference>
<sequence>MSEKIGLALAELEDRHEILCEFPPAVSGMTRRAKVIIEFKEFSFDSFVKRQKFATIEACCIVDKNSDVYDTITQCKSLNGRVIGVVTVRKFSE</sequence>
<name>A0AAQ3ATE4_9LACO</name>
<dbReference type="Proteomes" id="UP001222683">
    <property type="component" value="Chromosome"/>
</dbReference>
<dbReference type="EMBL" id="CP117692">
    <property type="protein sequence ID" value="WDC81735.1"/>
    <property type="molecule type" value="Genomic_DNA"/>
</dbReference>
<dbReference type="AlphaFoldDB" id="A0AAQ3ATE4"/>
<accession>A0AAQ3ATE4</accession>
<proteinExistence type="predicted"/>
<evidence type="ECO:0000313" key="1">
    <source>
        <dbReference type="EMBL" id="WDC81735.1"/>
    </source>
</evidence>
<gene>
    <name evidence="1" type="ORF">PSR59_08865</name>
</gene>
<reference evidence="1" key="1">
    <citation type="submission" date="2023-02" db="EMBL/GenBank/DDBJ databases">
        <title>Complete genome sequence of Lactobacillus ruminis CACC888 isolated from Pig feces.</title>
        <authorList>
            <person name="Park S."/>
            <person name="Park M.A."/>
            <person name="Kim D.-H."/>
            <person name="Kim Y."/>
        </authorList>
    </citation>
    <scope>NUCLEOTIDE SEQUENCE</scope>
    <source>
        <strain evidence="1">CACC888</strain>
    </source>
</reference>
<protein>
    <submittedName>
        <fullName evidence="1">Uncharacterized protein</fullName>
    </submittedName>
</protein>